<accession>A0ABR1IQE1</accession>
<organism evidence="2 3">
    <name type="scientific">Marasmiellus scandens</name>
    <dbReference type="NCBI Taxonomy" id="2682957"/>
    <lineage>
        <taxon>Eukaryota</taxon>
        <taxon>Fungi</taxon>
        <taxon>Dikarya</taxon>
        <taxon>Basidiomycota</taxon>
        <taxon>Agaricomycotina</taxon>
        <taxon>Agaricomycetes</taxon>
        <taxon>Agaricomycetidae</taxon>
        <taxon>Agaricales</taxon>
        <taxon>Marasmiineae</taxon>
        <taxon>Omphalotaceae</taxon>
        <taxon>Marasmiellus</taxon>
    </lineage>
</organism>
<feature type="coiled-coil region" evidence="1">
    <location>
        <begin position="419"/>
        <end position="446"/>
    </location>
</feature>
<keyword evidence="1" id="KW-0175">Coiled coil</keyword>
<reference evidence="2 3" key="1">
    <citation type="submission" date="2024-01" db="EMBL/GenBank/DDBJ databases">
        <title>A draft genome for the cacao thread blight pathogen Marasmiellus scandens.</title>
        <authorList>
            <person name="Baruah I.K."/>
            <person name="Leung J."/>
            <person name="Bukari Y."/>
            <person name="Amoako-Attah I."/>
            <person name="Meinhardt L.W."/>
            <person name="Bailey B.A."/>
            <person name="Cohen S.P."/>
        </authorList>
    </citation>
    <scope>NUCLEOTIDE SEQUENCE [LARGE SCALE GENOMIC DNA]</scope>
    <source>
        <strain evidence="2 3">GH-19</strain>
    </source>
</reference>
<dbReference type="Proteomes" id="UP001498398">
    <property type="component" value="Unassembled WGS sequence"/>
</dbReference>
<name>A0ABR1IQE1_9AGAR</name>
<proteinExistence type="predicted"/>
<protein>
    <submittedName>
        <fullName evidence="2">Uncharacterized protein</fullName>
    </submittedName>
</protein>
<evidence type="ECO:0000256" key="1">
    <source>
        <dbReference type="SAM" id="Coils"/>
    </source>
</evidence>
<evidence type="ECO:0000313" key="3">
    <source>
        <dbReference type="Proteomes" id="UP001498398"/>
    </source>
</evidence>
<comment type="caution">
    <text evidence="2">The sequence shown here is derived from an EMBL/GenBank/DDBJ whole genome shotgun (WGS) entry which is preliminary data.</text>
</comment>
<evidence type="ECO:0000313" key="2">
    <source>
        <dbReference type="EMBL" id="KAK7438472.1"/>
    </source>
</evidence>
<keyword evidence="3" id="KW-1185">Reference proteome</keyword>
<dbReference type="EMBL" id="JBANRG010000079">
    <property type="protein sequence ID" value="KAK7438472.1"/>
    <property type="molecule type" value="Genomic_DNA"/>
</dbReference>
<gene>
    <name evidence="2" type="ORF">VKT23_018087</name>
</gene>
<sequence>MDPLQTFPFTDKEMYAAGLLDEGELLNPFVLLYHTHHLQCRHLSIPSRPTGGCDHESTPATFEQVSYVISTSTILTIFHSELSLFALQCIDYAVQRTSPTSPASSTLGDKSSLSALALTQDSDAAVVSKYAVSEYERTTYYNGITDDGDHPDLLYRSDLLENPFPKPEGRHAHLPSKSAQGVYNTSLNKVWDTVGPQIRDLVKSHKIRYSSIDPARFVTYGEDDTETLGPVVIWVGVYPGSTSHDTAHEVSQDILALLVKNGVEGAVVEWREAVPSKLAGPALMRVVGNHNHTAHVRRIFTAALNMPLAAEERENEDAQGSLTLYFHEGKDVHGNVSDKVLGVSSCHVLRKNTDVDYEFKGPGVPKQYVRVGGLRRFQQGLDDIRALIGDHGILADLLTREIVQLEAKENLDKENTRELQKTREKLLEQQEAIAELEAFYNEVKNQWGDAGLRNIGHVRYAKAVSVDVEGGTLYTEDWGAFEVDKAKVKPEFEGTFVDMGTTIAPEKVVAMFYPQNFKYPEGRKLKIQGVLTPELLANPDLYDSKGLEPCLIVGKDGTKTGLTFGCYAGLVSFLCNELGVESIELGIYNRGKSKNAAAFSDKGDSGALVWDSLGRILGQIHSGQSKGGLTSSHITYATPGWWLLQRIKARFPHAVFYCDTWSV</sequence>